<reference evidence="6" key="1">
    <citation type="journal article" date="2022" name="Plant J.">
        <title>Strategies of tolerance reflected in two North American maple genomes.</title>
        <authorList>
            <person name="McEvoy S.L."/>
            <person name="Sezen U.U."/>
            <person name="Trouern-Trend A."/>
            <person name="McMahon S.M."/>
            <person name="Schaberg P.G."/>
            <person name="Yang J."/>
            <person name="Wegrzyn J.L."/>
            <person name="Swenson N.G."/>
        </authorList>
    </citation>
    <scope>NUCLEOTIDE SEQUENCE</scope>
    <source>
        <strain evidence="6">NS2018</strain>
    </source>
</reference>
<gene>
    <name evidence="6" type="ORF">LWI29_032321</name>
</gene>
<keyword evidence="7" id="KW-1185">Reference proteome</keyword>
<feature type="compositionally biased region" description="Polar residues" evidence="3">
    <location>
        <begin position="81"/>
        <end position="93"/>
    </location>
</feature>
<dbReference type="AlphaFoldDB" id="A0AA39S1G1"/>
<feature type="domain" description="Remorin C-terminal" evidence="4">
    <location>
        <begin position="197"/>
        <end position="302"/>
    </location>
</feature>
<accession>A0AA39S1G1</accession>
<evidence type="ECO:0000256" key="1">
    <source>
        <dbReference type="ARBA" id="ARBA00005711"/>
    </source>
</evidence>
<dbReference type="EMBL" id="JAUESC010000384">
    <property type="protein sequence ID" value="KAK0583009.1"/>
    <property type="molecule type" value="Genomic_DNA"/>
</dbReference>
<dbReference type="InterPro" id="IPR005516">
    <property type="entry name" value="Remorin_C"/>
</dbReference>
<comment type="caution">
    <text evidence="6">The sequence shown here is derived from an EMBL/GenBank/DDBJ whole genome shotgun (WGS) entry which is preliminary data.</text>
</comment>
<evidence type="ECO:0000256" key="3">
    <source>
        <dbReference type="SAM" id="MobiDB-lite"/>
    </source>
</evidence>
<feature type="domain" description="Remorin N-terminal" evidence="5">
    <location>
        <begin position="142"/>
        <end position="193"/>
    </location>
</feature>
<reference evidence="6" key="2">
    <citation type="submission" date="2023-06" db="EMBL/GenBank/DDBJ databases">
        <authorList>
            <person name="Swenson N.G."/>
            <person name="Wegrzyn J.L."/>
            <person name="Mcevoy S.L."/>
        </authorList>
    </citation>
    <scope>NUCLEOTIDE SEQUENCE</scope>
    <source>
        <strain evidence="6">NS2018</strain>
        <tissue evidence="6">Leaf</tissue>
    </source>
</reference>
<organism evidence="6 7">
    <name type="scientific">Acer saccharum</name>
    <name type="common">Sugar maple</name>
    <dbReference type="NCBI Taxonomy" id="4024"/>
    <lineage>
        <taxon>Eukaryota</taxon>
        <taxon>Viridiplantae</taxon>
        <taxon>Streptophyta</taxon>
        <taxon>Embryophyta</taxon>
        <taxon>Tracheophyta</taxon>
        <taxon>Spermatophyta</taxon>
        <taxon>Magnoliopsida</taxon>
        <taxon>eudicotyledons</taxon>
        <taxon>Gunneridae</taxon>
        <taxon>Pentapetalae</taxon>
        <taxon>rosids</taxon>
        <taxon>malvids</taxon>
        <taxon>Sapindales</taxon>
        <taxon>Sapindaceae</taxon>
        <taxon>Hippocastanoideae</taxon>
        <taxon>Acereae</taxon>
        <taxon>Acer</taxon>
    </lineage>
</organism>
<sequence>MKGMKDKILDGARAIGIHDQDQFLNFNGSNSLLIKANLKECNMSMCSLPSFLRRRFTHADSAVSNLRKRGTNTLLLTCRPQKQSTRPRYTKQQSKAKIHRRIKPLSHYMAEEQLKKTESPAAPAPALVPAPAPAPVVAVAKNDVVEQKPLVQFHEEKKPEESKALVVVDKTSDSAEKKISGGSHDRDVALGEVEKEKRLSFIKAWEDSEKSKAENKSQKKLSDVTAWENSKKASLEAKLKKKEEQLERKKAEYAEKMKNKVALVHREAEEKRAMVEAKRGEELLKAEEMAAKFRATNTTPKKLLGCF</sequence>
<dbReference type="Pfam" id="PF03763">
    <property type="entry name" value="Remorin_C"/>
    <property type="match status" value="1"/>
</dbReference>
<evidence type="ECO:0008006" key="8">
    <source>
        <dbReference type="Google" id="ProtNLM"/>
    </source>
</evidence>
<evidence type="ECO:0000259" key="5">
    <source>
        <dbReference type="Pfam" id="PF03766"/>
    </source>
</evidence>
<protein>
    <recommendedName>
        <fullName evidence="8">Remorin</fullName>
    </recommendedName>
</protein>
<dbReference type="PANTHER" id="PTHR31775">
    <property type="entry name" value="OS02G0117200 PROTEIN"/>
    <property type="match status" value="1"/>
</dbReference>
<evidence type="ECO:0000313" key="7">
    <source>
        <dbReference type="Proteomes" id="UP001168877"/>
    </source>
</evidence>
<dbReference type="Pfam" id="PF03766">
    <property type="entry name" value="Remorin_N"/>
    <property type="match status" value="1"/>
</dbReference>
<feature type="region of interest" description="Disordered" evidence="3">
    <location>
        <begin position="81"/>
        <end position="100"/>
    </location>
</feature>
<evidence type="ECO:0000259" key="4">
    <source>
        <dbReference type="Pfam" id="PF03763"/>
    </source>
</evidence>
<dbReference type="Proteomes" id="UP001168877">
    <property type="component" value="Unassembled WGS sequence"/>
</dbReference>
<dbReference type="PANTHER" id="PTHR31775:SF31">
    <property type="entry name" value="REMORIN-LIKE"/>
    <property type="match status" value="1"/>
</dbReference>
<dbReference type="InterPro" id="IPR005518">
    <property type="entry name" value="Remorin_N"/>
</dbReference>
<evidence type="ECO:0000313" key="6">
    <source>
        <dbReference type="EMBL" id="KAK0583009.1"/>
    </source>
</evidence>
<feature type="coiled-coil region" evidence="2">
    <location>
        <begin position="232"/>
        <end position="263"/>
    </location>
</feature>
<proteinExistence type="inferred from homology"/>
<evidence type="ECO:0000256" key="2">
    <source>
        <dbReference type="SAM" id="Coils"/>
    </source>
</evidence>
<comment type="similarity">
    <text evidence="1">Belongs to the remorin family.</text>
</comment>
<keyword evidence="2" id="KW-0175">Coiled coil</keyword>
<name>A0AA39S1G1_ACESA</name>